<dbReference type="PANTHER" id="PTHR34992:SF1">
    <property type="entry name" value="COPPER ACQUISITION FACTOR BIM1-LIKE DOMAIN-CONTAINING PROTEIN"/>
    <property type="match status" value="1"/>
</dbReference>
<evidence type="ECO:0000256" key="4">
    <source>
        <dbReference type="ARBA" id="ARBA00022729"/>
    </source>
</evidence>
<keyword evidence="6" id="KW-0325">Glycoprotein</keyword>
<gene>
    <name evidence="11" type="ORF">SAPIO_CDS1188</name>
</gene>
<protein>
    <recommendedName>
        <fullName evidence="10">Copper acquisition factor BIM1-like domain-containing protein</fullName>
    </recommendedName>
</protein>
<dbReference type="VEuPathDB" id="FungiDB:SAPIO_CDS1188"/>
<keyword evidence="5" id="KW-0472">Membrane</keyword>
<keyword evidence="12" id="KW-1185">Reference proteome</keyword>
<feature type="domain" description="Copper acquisition factor BIM1-like" evidence="10">
    <location>
        <begin position="17"/>
        <end position="153"/>
    </location>
</feature>
<evidence type="ECO:0000313" key="11">
    <source>
        <dbReference type="EMBL" id="KEZ46276.1"/>
    </source>
</evidence>
<feature type="signal peptide" evidence="9">
    <location>
        <begin position="1"/>
        <end position="17"/>
    </location>
</feature>
<evidence type="ECO:0000256" key="3">
    <source>
        <dbReference type="ARBA" id="ARBA00022622"/>
    </source>
</evidence>
<comment type="subcellular location">
    <subcellularLocation>
        <location evidence="1">Cell membrane</location>
        <topology evidence="1">Lipid-anchor</topology>
        <topology evidence="1">GPI-anchor</topology>
    </subcellularLocation>
</comment>
<feature type="compositionally biased region" description="Low complexity" evidence="8">
    <location>
        <begin position="175"/>
        <end position="199"/>
    </location>
</feature>
<evidence type="ECO:0000256" key="1">
    <source>
        <dbReference type="ARBA" id="ARBA00004609"/>
    </source>
</evidence>
<accession>A0A084GG14</accession>
<name>A0A084GG14_PSEDA</name>
<dbReference type="AlphaFoldDB" id="A0A084GG14"/>
<keyword evidence="3" id="KW-0336">GPI-anchor</keyword>
<feature type="region of interest" description="Disordered" evidence="8">
    <location>
        <begin position="165"/>
        <end position="199"/>
    </location>
</feature>
<dbReference type="GO" id="GO:0005886">
    <property type="term" value="C:plasma membrane"/>
    <property type="evidence" value="ECO:0007669"/>
    <property type="project" value="UniProtKB-SubCell"/>
</dbReference>
<dbReference type="OrthoDB" id="2146436at2759"/>
<keyword evidence="4 9" id="KW-0732">Signal</keyword>
<evidence type="ECO:0000256" key="5">
    <source>
        <dbReference type="ARBA" id="ARBA00023136"/>
    </source>
</evidence>
<feature type="chain" id="PRO_5001775727" description="Copper acquisition factor BIM1-like domain-containing protein" evidence="9">
    <location>
        <begin position="18"/>
        <end position="650"/>
    </location>
</feature>
<feature type="compositionally biased region" description="Basic and acidic residues" evidence="8">
    <location>
        <begin position="165"/>
        <end position="174"/>
    </location>
</feature>
<comment type="caution">
    <text evidence="11">The sequence shown here is derived from an EMBL/GenBank/DDBJ whole genome shotgun (WGS) entry which is preliminary data.</text>
</comment>
<dbReference type="RefSeq" id="XP_016646075.1">
    <property type="nucleotide sequence ID" value="XM_016784520.1"/>
</dbReference>
<evidence type="ECO:0000256" key="6">
    <source>
        <dbReference type="ARBA" id="ARBA00023180"/>
    </source>
</evidence>
<dbReference type="HOGENOM" id="CLU_421594_0_0_1"/>
<dbReference type="Pfam" id="PF20238">
    <property type="entry name" value="BIM1-like_dom"/>
    <property type="match status" value="1"/>
</dbReference>
<proteinExistence type="predicted"/>
<evidence type="ECO:0000259" key="10">
    <source>
        <dbReference type="Pfam" id="PF20238"/>
    </source>
</evidence>
<evidence type="ECO:0000256" key="2">
    <source>
        <dbReference type="ARBA" id="ARBA00022475"/>
    </source>
</evidence>
<dbReference type="InterPro" id="IPR046530">
    <property type="entry name" value="BIM1-like_dom"/>
</dbReference>
<evidence type="ECO:0000256" key="9">
    <source>
        <dbReference type="SAM" id="SignalP"/>
    </source>
</evidence>
<evidence type="ECO:0000256" key="8">
    <source>
        <dbReference type="SAM" id="MobiDB-lite"/>
    </source>
</evidence>
<sequence length="650" mass="72331">MRPTASIVLGLGALAHGHFVLQAPTSIGFDDAKEIEGPCGGFDAKDRSKGVTDWPVDGQWISVLSTHNDVTWEINAGLVGNDEVEFTPLVLPFKQDGVGSVCFEVVPGNPNWIGEDAVVQVIQHAVDGELHQCAAVRFVSGGPASPDSSCINSPGVVIDPIIEGVKPEEPKPTDDGSGTSSSPDTITGRASASGPSSVSRSWHQIWTSPVIVECLSARFFPLTSKPFNLAGFRRASRMHYLRQHGHYKRKLEIALQYETESYFKLDPGFHPEGRYPTLVGNEPKVFSGFSNGRIVWHAGPRILVVDDLRTRKRKVLEVNKGRSVLQGQGTPPQLLISQHLVVLIYARELKISAFHLTTNTWSTFSMPADMETWQAEGDRLAILTRAGELYVLEHDGRRLNVVRHIDVGQMIAEKMPAMDLRHTESAVLLNPTSKDTFYVTFKQPRSMYFDVPVEIVEFQGEVLVTVHRILPSIAKHELHRLSYRVDHLGSLTNSNFVEAGENGLWYAGLFAHHEPDRQTAGVNMADQTMDFTVFFNTITREISTQGYSKCFDCTAPSIFPRFLWEGQRYSPHRTAEDGDIFIRSYVANTVNGEWKQVPSPATYEISTGFIPLDPDPYLQILHDHGYMLAAYTDRYIVWSFLEEGDCMSGS</sequence>
<dbReference type="GO" id="GO:0098552">
    <property type="term" value="C:side of membrane"/>
    <property type="evidence" value="ECO:0007669"/>
    <property type="project" value="UniProtKB-KW"/>
</dbReference>
<dbReference type="CDD" id="cd21176">
    <property type="entry name" value="LPMO_auxiliary-like"/>
    <property type="match status" value="1"/>
</dbReference>
<dbReference type="GeneID" id="27720260"/>
<dbReference type="Proteomes" id="UP000028545">
    <property type="component" value="Unassembled WGS sequence"/>
</dbReference>
<dbReference type="KEGG" id="sapo:SAPIO_CDS1188"/>
<evidence type="ECO:0000313" key="12">
    <source>
        <dbReference type="Proteomes" id="UP000028545"/>
    </source>
</evidence>
<evidence type="ECO:0000256" key="7">
    <source>
        <dbReference type="ARBA" id="ARBA00023288"/>
    </source>
</evidence>
<dbReference type="InterPro" id="IPR046936">
    <property type="entry name" value="BIM1-like"/>
</dbReference>
<organism evidence="11 12">
    <name type="scientific">Pseudallescheria apiosperma</name>
    <name type="common">Scedosporium apiospermum</name>
    <dbReference type="NCBI Taxonomy" id="563466"/>
    <lineage>
        <taxon>Eukaryota</taxon>
        <taxon>Fungi</taxon>
        <taxon>Dikarya</taxon>
        <taxon>Ascomycota</taxon>
        <taxon>Pezizomycotina</taxon>
        <taxon>Sordariomycetes</taxon>
        <taxon>Hypocreomycetidae</taxon>
        <taxon>Microascales</taxon>
        <taxon>Microascaceae</taxon>
        <taxon>Scedosporium</taxon>
    </lineage>
</organism>
<dbReference type="PANTHER" id="PTHR34992">
    <property type="entry name" value="HYPHAL ANASTAMOSIS-7 PROTEIN"/>
    <property type="match status" value="1"/>
</dbReference>
<keyword evidence="2" id="KW-1003">Cell membrane</keyword>
<reference evidence="11 12" key="1">
    <citation type="journal article" date="2014" name="Genome Announc.">
        <title>Draft genome sequence of the pathogenic fungus Scedosporium apiospermum.</title>
        <authorList>
            <person name="Vandeputte P."/>
            <person name="Ghamrawi S."/>
            <person name="Rechenmann M."/>
            <person name="Iltis A."/>
            <person name="Giraud S."/>
            <person name="Fleury M."/>
            <person name="Thornton C."/>
            <person name="Delhaes L."/>
            <person name="Meyer W."/>
            <person name="Papon N."/>
            <person name="Bouchara J.P."/>
        </authorList>
    </citation>
    <scope>NUCLEOTIDE SEQUENCE [LARGE SCALE GENOMIC DNA]</scope>
    <source>
        <strain evidence="11 12">IHEM 14462</strain>
    </source>
</reference>
<dbReference type="EMBL" id="JOWA01000044">
    <property type="protein sequence ID" value="KEZ46276.1"/>
    <property type="molecule type" value="Genomic_DNA"/>
</dbReference>
<keyword evidence="7" id="KW-0449">Lipoprotein</keyword>